<dbReference type="PROSITE" id="PS51257">
    <property type="entry name" value="PROKAR_LIPOPROTEIN"/>
    <property type="match status" value="1"/>
</dbReference>
<accession>A0A5J4FWW7</accession>
<evidence type="ECO:0000313" key="3">
    <source>
        <dbReference type="EMBL" id="GEQ86523.1"/>
    </source>
</evidence>
<evidence type="ECO:0000259" key="2">
    <source>
        <dbReference type="PROSITE" id="PS50202"/>
    </source>
</evidence>
<organism evidence="3 4">
    <name type="scientific">Patiriisocius marinistellae</name>
    <dbReference type="NCBI Taxonomy" id="2494560"/>
    <lineage>
        <taxon>Bacteria</taxon>
        <taxon>Pseudomonadati</taxon>
        <taxon>Bacteroidota</taxon>
        <taxon>Flavobacteriia</taxon>
        <taxon>Flavobacteriales</taxon>
        <taxon>Flavobacteriaceae</taxon>
        <taxon>Patiriisocius</taxon>
    </lineage>
</organism>
<keyword evidence="4" id="KW-1185">Reference proteome</keyword>
<reference evidence="3 4" key="1">
    <citation type="submission" date="2019-08" db="EMBL/GenBank/DDBJ databases">
        <title>Ulvibacter marinistellae sp. nov., isolated from a starfish, Patiria pectinifera.</title>
        <authorList>
            <person name="Kawano K."/>
            <person name="Ushijima N."/>
            <person name="Kihara M."/>
            <person name="Itoh H."/>
        </authorList>
    </citation>
    <scope>NUCLEOTIDE SEQUENCE [LARGE SCALE GENOMIC DNA]</scope>
    <source>
        <strain evidence="3 4">KK4</strain>
    </source>
</reference>
<dbReference type="PROSITE" id="PS50202">
    <property type="entry name" value="MSP"/>
    <property type="match status" value="1"/>
</dbReference>
<evidence type="ECO:0000313" key="4">
    <source>
        <dbReference type="Proteomes" id="UP000326994"/>
    </source>
</evidence>
<name>A0A5J4FWW7_9FLAO</name>
<dbReference type="RefSeq" id="WP_151894442.1">
    <property type="nucleotide sequence ID" value="NZ_BKCF01000003.1"/>
</dbReference>
<proteinExistence type="predicted"/>
<dbReference type="Proteomes" id="UP000326994">
    <property type="component" value="Unassembled WGS sequence"/>
</dbReference>
<dbReference type="EMBL" id="BKCF01000003">
    <property type="protein sequence ID" value="GEQ86523.1"/>
    <property type="molecule type" value="Genomic_DNA"/>
</dbReference>
<feature type="signal peptide" evidence="1">
    <location>
        <begin position="1"/>
        <end position="23"/>
    </location>
</feature>
<gene>
    <name evidence="3" type="ORF">ULMS_20310</name>
</gene>
<keyword evidence="1" id="KW-0732">Signal</keyword>
<dbReference type="AlphaFoldDB" id="A0A5J4FWW7"/>
<dbReference type="InterPro" id="IPR000535">
    <property type="entry name" value="MSP_dom"/>
</dbReference>
<sequence length="153" mass="17505">MKKTFIEKSLFLLLFLIVFVSCSDDDNNIDCENASLQTQIGRIFIEDQNGNTLIGPDNMFQFQNFIFSNESTFIPLEFQELPGNFNAVNFDSSLMGDSEDFKFILNEDETQFVIIKIKFKTIEGDCFDQRVFDVVTVNGTIAPSENKSFSIIF</sequence>
<protein>
    <recommendedName>
        <fullName evidence="2">MSP domain-containing protein</fullName>
    </recommendedName>
</protein>
<evidence type="ECO:0000256" key="1">
    <source>
        <dbReference type="SAM" id="SignalP"/>
    </source>
</evidence>
<feature type="chain" id="PRO_5023807299" description="MSP domain-containing protein" evidence="1">
    <location>
        <begin position="24"/>
        <end position="153"/>
    </location>
</feature>
<dbReference type="OrthoDB" id="1443706at2"/>
<feature type="domain" description="MSP" evidence="2">
    <location>
        <begin position="77"/>
        <end position="153"/>
    </location>
</feature>
<comment type="caution">
    <text evidence="3">The sequence shown here is derived from an EMBL/GenBank/DDBJ whole genome shotgun (WGS) entry which is preliminary data.</text>
</comment>